<dbReference type="EMBL" id="JAAZQQ010000001">
    <property type="protein sequence ID" value="NKX43411.1"/>
    <property type="molecule type" value="Genomic_DNA"/>
</dbReference>
<evidence type="ECO:0000313" key="3">
    <source>
        <dbReference type="Proteomes" id="UP000526408"/>
    </source>
</evidence>
<proteinExistence type="predicted"/>
<feature type="signal peptide" evidence="1">
    <location>
        <begin position="1"/>
        <end position="26"/>
    </location>
</feature>
<name>A0A7X6GW20_9RHOB</name>
<accession>A0A7X6GW20</accession>
<dbReference type="Proteomes" id="UP000526408">
    <property type="component" value="Unassembled WGS sequence"/>
</dbReference>
<evidence type="ECO:0008006" key="4">
    <source>
        <dbReference type="Google" id="ProtNLM"/>
    </source>
</evidence>
<keyword evidence="1" id="KW-0732">Signal</keyword>
<dbReference type="AlphaFoldDB" id="A0A7X6GW20"/>
<reference evidence="2 3" key="1">
    <citation type="submission" date="2020-04" db="EMBL/GenBank/DDBJ databases">
        <authorList>
            <person name="Yoon J."/>
        </authorList>
    </citation>
    <scope>NUCLEOTIDE SEQUENCE [LARGE SCALE GENOMIC DNA]</scope>
    <source>
        <strain evidence="2 3">KMU-115</strain>
    </source>
</reference>
<evidence type="ECO:0000256" key="1">
    <source>
        <dbReference type="SAM" id="SignalP"/>
    </source>
</evidence>
<organism evidence="2 3">
    <name type="scientific">Roseicyclus persicicus</name>
    <dbReference type="NCBI Taxonomy" id="2650661"/>
    <lineage>
        <taxon>Bacteria</taxon>
        <taxon>Pseudomonadati</taxon>
        <taxon>Pseudomonadota</taxon>
        <taxon>Alphaproteobacteria</taxon>
        <taxon>Rhodobacterales</taxon>
        <taxon>Roseobacteraceae</taxon>
        <taxon>Roseicyclus</taxon>
    </lineage>
</organism>
<evidence type="ECO:0000313" key="2">
    <source>
        <dbReference type="EMBL" id="NKX43411.1"/>
    </source>
</evidence>
<dbReference type="RefSeq" id="WP_168621780.1">
    <property type="nucleotide sequence ID" value="NZ_JAAZQQ010000001.1"/>
</dbReference>
<keyword evidence="3" id="KW-1185">Reference proteome</keyword>
<sequence>MTRPILPLALVLAVLAGAVAPLPAAANPIQRACLQSDREAATPSLCACIGSAAERTLTRSQMREGARFFQDPQRAQDVRQSDRRNHEELWQAWRNFGETAEAMCS</sequence>
<feature type="chain" id="PRO_5030519085" description="Arginine transporter" evidence="1">
    <location>
        <begin position="27"/>
        <end position="105"/>
    </location>
</feature>
<comment type="caution">
    <text evidence="2">The sequence shown here is derived from an EMBL/GenBank/DDBJ whole genome shotgun (WGS) entry which is preliminary data.</text>
</comment>
<protein>
    <recommendedName>
        <fullName evidence="4">Arginine transporter</fullName>
    </recommendedName>
</protein>
<gene>
    <name evidence="2" type="ORF">HCU73_02320</name>
</gene>